<dbReference type="InterPro" id="IPR029044">
    <property type="entry name" value="Nucleotide-diphossugar_trans"/>
</dbReference>
<reference evidence="6 7" key="1">
    <citation type="submission" date="2024-11" db="EMBL/GenBank/DDBJ databases">
        <authorList>
            <person name="Heng Y.C."/>
            <person name="Lim A.C.H."/>
            <person name="Lee J.K.Y."/>
            <person name="Kittelmann S."/>
        </authorList>
    </citation>
    <scope>NUCLEOTIDE SEQUENCE [LARGE SCALE GENOMIC DNA]</scope>
    <source>
        <strain evidence="6 7">WILCCON 0114</strain>
    </source>
</reference>
<evidence type="ECO:0000259" key="5">
    <source>
        <dbReference type="Pfam" id="PF00535"/>
    </source>
</evidence>
<evidence type="ECO:0000256" key="1">
    <source>
        <dbReference type="ARBA" id="ARBA00004776"/>
    </source>
</evidence>
<dbReference type="SUPFAM" id="SSF53448">
    <property type="entry name" value="Nucleotide-diphospho-sugar transferases"/>
    <property type="match status" value="1"/>
</dbReference>
<evidence type="ECO:0000313" key="7">
    <source>
        <dbReference type="Proteomes" id="UP001623592"/>
    </source>
</evidence>
<keyword evidence="3 6" id="KW-0328">Glycosyltransferase</keyword>
<gene>
    <name evidence="6" type="ORF">ACJDT4_14885</name>
</gene>
<evidence type="ECO:0000256" key="3">
    <source>
        <dbReference type="ARBA" id="ARBA00022676"/>
    </source>
</evidence>
<proteinExistence type="inferred from homology"/>
<keyword evidence="7" id="KW-1185">Reference proteome</keyword>
<dbReference type="CDD" id="cd04186">
    <property type="entry name" value="GT_2_like_c"/>
    <property type="match status" value="1"/>
</dbReference>
<comment type="caution">
    <text evidence="6">The sequence shown here is derived from an EMBL/GenBank/DDBJ whole genome shotgun (WGS) entry which is preliminary data.</text>
</comment>
<comment type="similarity">
    <text evidence="2">Belongs to the glycosyltransferase 2 family.</text>
</comment>
<sequence length="245" mass="28430">MKTSIIILTHNGLSYSRSCIQSIRKYTEKDYELIVVDNNSTDNTKNWLSTQKDIKVIYNSENLGFPKGCNQGISAACGDDVLLLNNDVIVTPNWLKNLRRCLYSNRDIGAVGPITNKCSNAQSISVPYDSINGVLKWCKRYNVSDRNKWEYRNRLVGFCFFVKKEVIEKVGFLDERFSPGNYEDDDYSIRIRKAGYKLILCKDTFIYHYGGVSFSKYNYLKLLEINKDKFEKKWGAKYNEIFNCK</sequence>
<dbReference type="Gene3D" id="3.90.550.10">
    <property type="entry name" value="Spore Coat Polysaccharide Biosynthesis Protein SpsA, Chain A"/>
    <property type="match status" value="1"/>
</dbReference>
<protein>
    <submittedName>
        <fullName evidence="6">Glycosyltransferase family 2 protein</fullName>
        <ecNumber evidence="6">2.4.-.-</ecNumber>
    </submittedName>
</protein>
<keyword evidence="4 6" id="KW-0808">Transferase</keyword>
<name>A0ABW8THC0_9CLOT</name>
<dbReference type="InterPro" id="IPR001173">
    <property type="entry name" value="Glyco_trans_2-like"/>
</dbReference>
<dbReference type="RefSeq" id="WP_406788353.1">
    <property type="nucleotide sequence ID" value="NZ_JBJIAA010000012.1"/>
</dbReference>
<evidence type="ECO:0000256" key="4">
    <source>
        <dbReference type="ARBA" id="ARBA00022679"/>
    </source>
</evidence>
<dbReference type="Pfam" id="PF00535">
    <property type="entry name" value="Glycos_transf_2"/>
    <property type="match status" value="1"/>
</dbReference>
<dbReference type="GO" id="GO:0016757">
    <property type="term" value="F:glycosyltransferase activity"/>
    <property type="evidence" value="ECO:0007669"/>
    <property type="project" value="UniProtKB-KW"/>
</dbReference>
<evidence type="ECO:0000256" key="2">
    <source>
        <dbReference type="ARBA" id="ARBA00006739"/>
    </source>
</evidence>
<comment type="pathway">
    <text evidence="1">Cell wall biogenesis; cell wall polysaccharide biosynthesis.</text>
</comment>
<feature type="domain" description="Glycosyltransferase 2-like" evidence="5">
    <location>
        <begin position="4"/>
        <end position="170"/>
    </location>
</feature>
<dbReference type="PANTHER" id="PTHR43179:SF12">
    <property type="entry name" value="GALACTOFURANOSYLTRANSFERASE GLFT2"/>
    <property type="match status" value="1"/>
</dbReference>
<accession>A0ABW8THC0</accession>
<dbReference type="EC" id="2.4.-.-" evidence="6"/>
<dbReference type="Proteomes" id="UP001623592">
    <property type="component" value="Unassembled WGS sequence"/>
</dbReference>
<dbReference type="PANTHER" id="PTHR43179">
    <property type="entry name" value="RHAMNOSYLTRANSFERASE WBBL"/>
    <property type="match status" value="1"/>
</dbReference>
<evidence type="ECO:0000313" key="6">
    <source>
        <dbReference type="EMBL" id="MFL0251701.1"/>
    </source>
</evidence>
<dbReference type="EMBL" id="JBJIAA010000012">
    <property type="protein sequence ID" value="MFL0251701.1"/>
    <property type="molecule type" value="Genomic_DNA"/>
</dbReference>
<organism evidence="6 7">
    <name type="scientific">Clostridium neuense</name>
    <dbReference type="NCBI Taxonomy" id="1728934"/>
    <lineage>
        <taxon>Bacteria</taxon>
        <taxon>Bacillati</taxon>
        <taxon>Bacillota</taxon>
        <taxon>Clostridia</taxon>
        <taxon>Eubacteriales</taxon>
        <taxon>Clostridiaceae</taxon>
        <taxon>Clostridium</taxon>
    </lineage>
</organism>